<evidence type="ECO:0000313" key="1">
    <source>
        <dbReference type="EMBL" id="RRT52697.1"/>
    </source>
</evidence>
<proteinExistence type="predicted"/>
<dbReference type="AlphaFoldDB" id="A0A426YLU7"/>
<dbReference type="Proteomes" id="UP000287651">
    <property type="component" value="Unassembled WGS sequence"/>
</dbReference>
<protein>
    <submittedName>
        <fullName evidence="1">Uncharacterized protein</fullName>
    </submittedName>
</protein>
<accession>A0A426YLU7</accession>
<sequence length="93" mass="10459">MFRLLAWEKKRPRVRAATAREQPAGEDNAGKRGSSFFFSSSSFSLKSIVDGRNRSPTIVFWRYRPVAGSPRTNNLVDQYVPPVLGGTDRNCKP</sequence>
<name>A0A426YLU7_ENSVE</name>
<dbReference type="EMBL" id="AMZH03011534">
    <property type="protein sequence ID" value="RRT52697.1"/>
    <property type="molecule type" value="Genomic_DNA"/>
</dbReference>
<organism evidence="1 2">
    <name type="scientific">Ensete ventricosum</name>
    <name type="common">Abyssinian banana</name>
    <name type="synonym">Musa ensete</name>
    <dbReference type="NCBI Taxonomy" id="4639"/>
    <lineage>
        <taxon>Eukaryota</taxon>
        <taxon>Viridiplantae</taxon>
        <taxon>Streptophyta</taxon>
        <taxon>Embryophyta</taxon>
        <taxon>Tracheophyta</taxon>
        <taxon>Spermatophyta</taxon>
        <taxon>Magnoliopsida</taxon>
        <taxon>Liliopsida</taxon>
        <taxon>Zingiberales</taxon>
        <taxon>Musaceae</taxon>
        <taxon>Ensete</taxon>
    </lineage>
</organism>
<comment type="caution">
    <text evidence="1">The sequence shown here is derived from an EMBL/GenBank/DDBJ whole genome shotgun (WGS) entry which is preliminary data.</text>
</comment>
<evidence type="ECO:0000313" key="2">
    <source>
        <dbReference type="Proteomes" id="UP000287651"/>
    </source>
</evidence>
<reference evidence="1 2" key="1">
    <citation type="journal article" date="2014" name="Agronomy (Basel)">
        <title>A Draft Genome Sequence for Ensete ventricosum, the Drought-Tolerant Tree Against Hunger.</title>
        <authorList>
            <person name="Harrison J."/>
            <person name="Moore K.A."/>
            <person name="Paszkiewicz K."/>
            <person name="Jones T."/>
            <person name="Grant M."/>
            <person name="Ambacheew D."/>
            <person name="Muzemil S."/>
            <person name="Studholme D.J."/>
        </authorList>
    </citation>
    <scope>NUCLEOTIDE SEQUENCE [LARGE SCALE GENOMIC DNA]</scope>
</reference>
<gene>
    <name evidence="1" type="ORF">B296_00029664</name>
</gene>